<sequence length="91" mass="10239">MDQLENLQEKQGLFNELIKQGWFSLSKACYSMGNKCVLCKMDTSVAVSKQTPHSNEKSAPEKKTKRSWDLGKWFGILMPQTLKQGGNEIGS</sequence>
<evidence type="ECO:0000256" key="1">
    <source>
        <dbReference type="ARBA" id="ARBA00093634"/>
    </source>
</evidence>
<evidence type="ECO:0000313" key="3">
    <source>
        <dbReference type="Proteomes" id="UP001166052"/>
    </source>
</evidence>
<reference evidence="2" key="1">
    <citation type="journal article" date="2021" name="Cell">
        <title>Tracing the genetic footprints of vertebrate landing in non-teleost ray-finned fishes.</title>
        <authorList>
            <person name="Bi X."/>
            <person name="Wang K."/>
            <person name="Yang L."/>
            <person name="Pan H."/>
            <person name="Jiang H."/>
            <person name="Wei Q."/>
            <person name="Fang M."/>
            <person name="Yu H."/>
            <person name="Zhu C."/>
            <person name="Cai Y."/>
            <person name="He Y."/>
            <person name="Gan X."/>
            <person name="Zeng H."/>
            <person name="Yu D."/>
            <person name="Zhu Y."/>
            <person name="Jiang H."/>
            <person name="Qiu Q."/>
            <person name="Yang H."/>
            <person name="Zhang Y.E."/>
            <person name="Wang W."/>
            <person name="Zhu M."/>
            <person name="He S."/>
            <person name="Zhang G."/>
        </authorList>
    </citation>
    <scope>NUCLEOTIDE SEQUENCE</scope>
    <source>
        <strain evidence="2">Bchr_001</strain>
    </source>
</reference>
<dbReference type="Proteomes" id="UP001166052">
    <property type="component" value="Unassembled WGS sequence"/>
</dbReference>
<name>A0ABS2Z192_POLSE</name>
<dbReference type="EMBL" id="JAAWVN010018216">
    <property type="protein sequence ID" value="MBN3292801.1"/>
    <property type="molecule type" value="Genomic_DNA"/>
</dbReference>
<feature type="non-terminal residue" evidence="2">
    <location>
        <position position="91"/>
    </location>
</feature>
<dbReference type="PANTHER" id="PTHR31996">
    <property type="entry name" value="COILED-COIL DOMAIN-CONTAINING PROTEIN 115"/>
    <property type="match status" value="1"/>
</dbReference>
<organism evidence="2 3">
    <name type="scientific">Polypterus senegalus</name>
    <name type="common">Senegal bichir</name>
    <dbReference type="NCBI Taxonomy" id="55291"/>
    <lineage>
        <taxon>Eukaryota</taxon>
        <taxon>Metazoa</taxon>
        <taxon>Chordata</taxon>
        <taxon>Craniata</taxon>
        <taxon>Vertebrata</taxon>
        <taxon>Euteleostomi</taxon>
        <taxon>Actinopterygii</taxon>
        <taxon>Polypteriformes</taxon>
        <taxon>Polypteridae</taxon>
        <taxon>Polypterus</taxon>
    </lineage>
</organism>
<comment type="caution">
    <text evidence="2">The sequence shown here is derived from an EMBL/GenBank/DDBJ whole genome shotgun (WGS) entry which is preliminary data.</text>
</comment>
<evidence type="ECO:0000313" key="2">
    <source>
        <dbReference type="EMBL" id="MBN3292801.1"/>
    </source>
</evidence>
<dbReference type="InterPro" id="IPR040357">
    <property type="entry name" value="Vma22/CCDC115"/>
</dbReference>
<gene>
    <name evidence="2" type="primary">Ccdc115</name>
    <name evidence="2" type="ORF">GTO92_0016070</name>
</gene>
<protein>
    <recommendedName>
        <fullName evidence="1">Vacuolar ATPase assembly protein VMA22</fullName>
    </recommendedName>
</protein>
<feature type="non-terminal residue" evidence="2">
    <location>
        <position position="1"/>
    </location>
</feature>
<proteinExistence type="predicted"/>
<dbReference type="PANTHER" id="PTHR31996:SF2">
    <property type="entry name" value="COILED-COIL DOMAIN-CONTAINING PROTEIN 115"/>
    <property type="match status" value="1"/>
</dbReference>
<accession>A0ABS2Z192</accession>
<keyword evidence="3" id="KW-1185">Reference proteome</keyword>